<feature type="region of interest" description="Disordered" evidence="1">
    <location>
        <begin position="1"/>
        <end position="46"/>
    </location>
</feature>
<dbReference type="EMBL" id="BOPH01000126">
    <property type="protein sequence ID" value="GIJ73920.1"/>
    <property type="molecule type" value="Genomic_DNA"/>
</dbReference>
<accession>A0A8J4A4X8</accession>
<evidence type="ECO:0000256" key="1">
    <source>
        <dbReference type="SAM" id="MobiDB-lite"/>
    </source>
</evidence>
<proteinExistence type="predicted"/>
<protein>
    <submittedName>
        <fullName evidence="2">Uncharacterized protein</fullName>
    </submittedName>
</protein>
<sequence>MPAAAHGDRQAGRPRLGQRRDDVGERGTWPHGGGPDSGETRENHRPTLCADLADTVELSRLTVAAVARHFGVSDAALREFLSGVG</sequence>
<organism evidence="2 3">
    <name type="scientific">Virgisporangium ochraceum</name>
    <dbReference type="NCBI Taxonomy" id="65505"/>
    <lineage>
        <taxon>Bacteria</taxon>
        <taxon>Bacillati</taxon>
        <taxon>Actinomycetota</taxon>
        <taxon>Actinomycetes</taxon>
        <taxon>Micromonosporales</taxon>
        <taxon>Micromonosporaceae</taxon>
        <taxon>Virgisporangium</taxon>
    </lineage>
</organism>
<comment type="caution">
    <text evidence="2">The sequence shown here is derived from an EMBL/GenBank/DDBJ whole genome shotgun (WGS) entry which is preliminary data.</text>
</comment>
<gene>
    <name evidence="2" type="ORF">Voc01_088370</name>
</gene>
<name>A0A8J4A4X8_9ACTN</name>
<reference evidence="2" key="1">
    <citation type="submission" date="2021-01" db="EMBL/GenBank/DDBJ databases">
        <title>Whole genome shotgun sequence of Virgisporangium ochraceum NBRC 16418.</title>
        <authorList>
            <person name="Komaki H."/>
            <person name="Tamura T."/>
        </authorList>
    </citation>
    <scope>NUCLEOTIDE SEQUENCE</scope>
    <source>
        <strain evidence="2">NBRC 16418</strain>
    </source>
</reference>
<keyword evidence="3" id="KW-1185">Reference proteome</keyword>
<feature type="compositionally biased region" description="Basic and acidic residues" evidence="1">
    <location>
        <begin position="1"/>
        <end position="11"/>
    </location>
</feature>
<dbReference type="AlphaFoldDB" id="A0A8J4A4X8"/>
<dbReference type="Proteomes" id="UP000635606">
    <property type="component" value="Unassembled WGS sequence"/>
</dbReference>
<evidence type="ECO:0000313" key="3">
    <source>
        <dbReference type="Proteomes" id="UP000635606"/>
    </source>
</evidence>
<evidence type="ECO:0000313" key="2">
    <source>
        <dbReference type="EMBL" id="GIJ73920.1"/>
    </source>
</evidence>